<dbReference type="Proteomes" id="UP000249057">
    <property type="component" value="Unassembled WGS sequence"/>
</dbReference>
<dbReference type="EMBL" id="KZ825371">
    <property type="protein sequence ID" value="RAH42661.1"/>
    <property type="molecule type" value="Genomic_DNA"/>
</dbReference>
<protein>
    <submittedName>
        <fullName evidence="1">Uncharacterized protein</fullName>
    </submittedName>
</protein>
<evidence type="ECO:0000313" key="2">
    <source>
        <dbReference type="Proteomes" id="UP000249057"/>
    </source>
</evidence>
<organism evidence="1 2">
    <name type="scientific">Aspergillus brunneoviolaceus CBS 621.78</name>
    <dbReference type="NCBI Taxonomy" id="1450534"/>
    <lineage>
        <taxon>Eukaryota</taxon>
        <taxon>Fungi</taxon>
        <taxon>Dikarya</taxon>
        <taxon>Ascomycota</taxon>
        <taxon>Pezizomycotina</taxon>
        <taxon>Eurotiomycetes</taxon>
        <taxon>Eurotiomycetidae</taxon>
        <taxon>Eurotiales</taxon>
        <taxon>Aspergillaceae</taxon>
        <taxon>Aspergillus</taxon>
        <taxon>Aspergillus subgen. Circumdati</taxon>
    </lineage>
</organism>
<proteinExistence type="predicted"/>
<gene>
    <name evidence="1" type="ORF">BO95DRAFT_229253</name>
</gene>
<sequence length="126" mass="14322">MQTMLAHALYAVTIPIVSGRLEACCVWFGRPCVSKSILLFPSMYDISRRTPSHPGWTTYNTWETRAHAHGHHIQNPTENSRTTAYPSPPRDRERKRAKAGPMCNERPNQERLWSGLNPNQIIAPAD</sequence>
<accession>A0ACD1G0H2</accession>
<name>A0ACD1G0H2_9EURO</name>
<reference evidence="1" key="1">
    <citation type="submission" date="2018-02" db="EMBL/GenBank/DDBJ databases">
        <title>The genomes of Aspergillus section Nigri reveals drivers in fungal speciation.</title>
        <authorList>
            <consortium name="DOE Joint Genome Institute"/>
            <person name="Vesth T.C."/>
            <person name="Nybo J."/>
            <person name="Theobald S."/>
            <person name="Brandl J."/>
            <person name="Frisvad J.C."/>
            <person name="Nielsen K.F."/>
            <person name="Lyhne E.K."/>
            <person name="Kogle M.E."/>
            <person name="Kuo A."/>
            <person name="Riley R."/>
            <person name="Clum A."/>
            <person name="Nolan M."/>
            <person name="Lipzen A."/>
            <person name="Salamov A."/>
            <person name="Henrissat B."/>
            <person name="Wiebenga A."/>
            <person name="De vries R.P."/>
            <person name="Grigoriev I.V."/>
            <person name="Mortensen U.H."/>
            <person name="Andersen M.R."/>
            <person name="Baker S.E."/>
        </authorList>
    </citation>
    <scope>NUCLEOTIDE SEQUENCE</scope>
    <source>
        <strain evidence="1">CBS 621.78</strain>
    </source>
</reference>
<evidence type="ECO:0000313" key="1">
    <source>
        <dbReference type="EMBL" id="RAH42661.1"/>
    </source>
</evidence>
<keyword evidence="2" id="KW-1185">Reference proteome</keyword>